<dbReference type="Gene3D" id="2.60.40.10">
    <property type="entry name" value="Immunoglobulins"/>
    <property type="match status" value="2"/>
</dbReference>
<dbReference type="SUPFAM" id="SSF54001">
    <property type="entry name" value="Cysteine proteinases"/>
    <property type="match status" value="1"/>
</dbReference>
<proteinExistence type="inferred from homology"/>
<dbReference type="InterPro" id="IPR013783">
    <property type="entry name" value="Ig-like_fold"/>
</dbReference>
<protein>
    <submittedName>
        <fullName evidence="5">Uncharacterized protein</fullName>
    </submittedName>
</protein>
<feature type="region of interest" description="Disordered" evidence="2">
    <location>
        <begin position="1"/>
        <end position="38"/>
    </location>
</feature>
<dbReference type="InterPro" id="IPR014756">
    <property type="entry name" value="Ig_E-set"/>
</dbReference>
<evidence type="ECO:0000313" key="5">
    <source>
        <dbReference type="EMBL" id="MEQ2187406.1"/>
    </source>
</evidence>
<dbReference type="InterPro" id="IPR036238">
    <property type="entry name" value="Transglutaminase_C_sf"/>
</dbReference>
<dbReference type="InterPro" id="IPR001102">
    <property type="entry name" value="Transglutaminase_N"/>
</dbReference>
<evidence type="ECO:0000259" key="3">
    <source>
        <dbReference type="Pfam" id="PF00868"/>
    </source>
</evidence>
<evidence type="ECO:0000256" key="1">
    <source>
        <dbReference type="ARBA" id="ARBA00005968"/>
    </source>
</evidence>
<feature type="domain" description="Transglutaminase N-terminal" evidence="3">
    <location>
        <begin position="70"/>
        <end position="182"/>
    </location>
</feature>
<dbReference type="SUPFAM" id="SSF81296">
    <property type="entry name" value="E set domains"/>
    <property type="match status" value="1"/>
</dbReference>
<gene>
    <name evidence="5" type="ORF">GOODEAATRI_004423</name>
</gene>
<sequence length="420" mass="46824">MSDQGATPTPSTAPPPTIGRPPKVDNRGRTSVPIDSSNLEAKDIPEIEYFAAPGPRGYPPMTGFLDIWDVDMMKGQNESNKIDHHTNLYHSDNLIVRRGQEFQVKITFNRPYKPNEDKIAVEFVIGSNPQYSKGTYIPVYPTKARQSYWGGRITQTNDNVITMGITPAASCIVGKYHLYIAVQTPFGIRRTKRENSRDLYILFNPWAAGMYRCGPASVLALKHGEICFPFDAAFVNSDVVFYSRKNDGTMEPVKVNQTHVGRMVLTKAAGSEGRSPEERTVLEKAEEFGCKREKSTPPVADVDVVLPTLEISVGDDFEFSVEFVNCSDQKRTVDAYISGSVVYYTGVSGKEFLLKTPTVTIQAQKSVKELMTVESRNYMDHLVEQANLHFIVTGKIKETGRIVTAMKVITLHNPKLTVEV</sequence>
<dbReference type="Proteomes" id="UP001476798">
    <property type="component" value="Unassembled WGS sequence"/>
</dbReference>
<dbReference type="Pfam" id="PF00927">
    <property type="entry name" value="Transglut_C"/>
    <property type="match status" value="1"/>
</dbReference>
<comment type="similarity">
    <text evidence="1">Belongs to the transglutaminase superfamily. Transglutaminase family.</text>
</comment>
<dbReference type="PANTHER" id="PTHR11590">
    <property type="entry name" value="PROTEIN-GLUTAMINE GAMMA-GLUTAMYLTRANSFERASE"/>
    <property type="match status" value="1"/>
</dbReference>
<feature type="compositionally biased region" description="Low complexity" evidence="2">
    <location>
        <begin position="1"/>
        <end position="10"/>
    </location>
</feature>
<accession>A0ABV0PV62</accession>
<evidence type="ECO:0000256" key="2">
    <source>
        <dbReference type="SAM" id="MobiDB-lite"/>
    </source>
</evidence>
<dbReference type="SUPFAM" id="SSF49309">
    <property type="entry name" value="Transglutaminase, two C-terminal domains"/>
    <property type="match status" value="1"/>
</dbReference>
<name>A0ABV0PV62_9TELE</name>
<reference evidence="5 6" key="1">
    <citation type="submission" date="2021-06" db="EMBL/GenBank/DDBJ databases">
        <authorList>
            <person name="Palmer J.M."/>
        </authorList>
    </citation>
    <scope>NUCLEOTIDE SEQUENCE [LARGE SCALE GENOMIC DNA]</scope>
    <source>
        <strain evidence="5 6">GA_2019</strain>
        <tissue evidence="5">Muscle</tissue>
    </source>
</reference>
<evidence type="ECO:0000259" key="4">
    <source>
        <dbReference type="Pfam" id="PF00927"/>
    </source>
</evidence>
<dbReference type="InterPro" id="IPR008958">
    <property type="entry name" value="Transglutaminase_C"/>
</dbReference>
<keyword evidence="6" id="KW-1185">Reference proteome</keyword>
<dbReference type="EMBL" id="JAHRIO010090147">
    <property type="protein sequence ID" value="MEQ2187406.1"/>
    <property type="molecule type" value="Genomic_DNA"/>
</dbReference>
<dbReference type="PANTHER" id="PTHR11590:SF42">
    <property type="entry name" value="COAGULATION FACTOR XIII A CHAIN"/>
    <property type="match status" value="1"/>
</dbReference>
<evidence type="ECO:0000313" key="6">
    <source>
        <dbReference type="Proteomes" id="UP001476798"/>
    </source>
</evidence>
<organism evidence="5 6">
    <name type="scientific">Goodea atripinnis</name>
    <dbReference type="NCBI Taxonomy" id="208336"/>
    <lineage>
        <taxon>Eukaryota</taxon>
        <taxon>Metazoa</taxon>
        <taxon>Chordata</taxon>
        <taxon>Craniata</taxon>
        <taxon>Vertebrata</taxon>
        <taxon>Euteleostomi</taxon>
        <taxon>Actinopterygii</taxon>
        <taxon>Neopterygii</taxon>
        <taxon>Teleostei</taxon>
        <taxon>Neoteleostei</taxon>
        <taxon>Acanthomorphata</taxon>
        <taxon>Ovalentaria</taxon>
        <taxon>Atherinomorphae</taxon>
        <taxon>Cyprinodontiformes</taxon>
        <taxon>Goodeidae</taxon>
        <taxon>Goodea</taxon>
    </lineage>
</organism>
<dbReference type="Pfam" id="PF00868">
    <property type="entry name" value="Transglut_N"/>
    <property type="match status" value="1"/>
</dbReference>
<feature type="domain" description="Transglutaminase C-terminal" evidence="4">
    <location>
        <begin position="311"/>
        <end position="402"/>
    </location>
</feature>
<comment type="caution">
    <text evidence="5">The sequence shown here is derived from an EMBL/GenBank/DDBJ whole genome shotgun (WGS) entry which is preliminary data.</text>
</comment>
<dbReference type="InterPro" id="IPR038765">
    <property type="entry name" value="Papain-like_cys_pep_sf"/>
</dbReference>
<dbReference type="InterPro" id="IPR050779">
    <property type="entry name" value="Transglutaminase"/>
</dbReference>